<feature type="region of interest" description="Disordered" evidence="1">
    <location>
        <begin position="419"/>
        <end position="641"/>
    </location>
</feature>
<dbReference type="PANTHER" id="PTHR40269:SF1">
    <property type="entry name" value="OUTER MEMBRANE PROTEIN"/>
    <property type="match status" value="1"/>
</dbReference>
<dbReference type="RefSeq" id="WP_085210096.1">
    <property type="nucleotide sequence ID" value="NZ_FXAM01000001.1"/>
</dbReference>
<reference evidence="2 3" key="1">
    <citation type="submission" date="2016-12" db="EMBL/GenBank/DDBJ databases">
        <authorList>
            <person name="Song W.-J."/>
            <person name="Kurnit D.M."/>
        </authorList>
    </citation>
    <scope>NUCLEOTIDE SEQUENCE [LARGE SCALE GENOMIC DNA]</scope>
    <source>
        <strain evidence="2 3">175</strain>
    </source>
</reference>
<dbReference type="STRING" id="1760988.SAMN02949497_0763"/>
<protein>
    <recommendedName>
        <fullName evidence="4">DUF3300 domain-containing protein</fullName>
    </recommendedName>
</protein>
<dbReference type="OrthoDB" id="197257at2"/>
<sequence>MTVTPTSIGERSALCRAMLIALALSPTGCGGEDRTAGAKPPAQTPPAQAVANPPPTAAPPAAAPTQPPPPAAPVQALSDLESLVAPIALYPDPLLAELLVASTYPLEVVQAARWLDSKPDPASLKDQTWDASILRLAEVPQVLKMMNDHLDWTTRLGDTFLAQPEALMNAVQELRRRARASGFLKDSPQQKVTVKAEAATPAAGMPQVQPAVAKKEVVYIEPAKSDTLYVPQYNPQQAYSAPLAPPPASAPTTVVNNYYPGAAPATATTTASSTDPWLTFGAGALVGGLLTWGIMEWTHNDNDWHGGYYGGYYPPVSHYYGGTVCRNGTCWNSGGGYDRGNVNYNKNVNVSGNEINIDRSRSINQDQLANWKQGREGWTPDARHRRGQQYPAAARERWGAIQQPGLAGDRLGSAQTLPANVRGFGQSPDRPASLPAGQRPSAEQVRQRLGQDTQLEQKFGSKLAQPNRPAATTDIPKRLDPGHRPSAWEGLADTGNGRQARAEERRGAASREKAQPKAGERPRRESAGRQPTAQAETGSARSKVQERRAEPAQRPAQGQRDSSQFRDNQKRAEAARPNAFEGARDNARMQDFSKRGAASRQNLAAAGGGAQGGGGRNFQGGGGGGGRFQGGGEGGGLRGRR</sequence>
<dbReference type="InterPro" id="IPR021728">
    <property type="entry name" value="DUF3300"/>
</dbReference>
<evidence type="ECO:0008006" key="4">
    <source>
        <dbReference type="Google" id="ProtNLM"/>
    </source>
</evidence>
<dbReference type="PANTHER" id="PTHR40269">
    <property type="entry name" value="OUTER MEMBRANE PROTEIN-RELATED"/>
    <property type="match status" value="1"/>
</dbReference>
<dbReference type="AlphaFoldDB" id="A0A1Y6CSS3"/>
<feature type="compositionally biased region" description="Basic and acidic residues" evidence="1">
    <location>
        <begin position="563"/>
        <end position="574"/>
    </location>
</feature>
<feature type="compositionally biased region" description="Gly residues" evidence="1">
    <location>
        <begin position="606"/>
        <end position="641"/>
    </location>
</feature>
<evidence type="ECO:0000313" key="2">
    <source>
        <dbReference type="EMBL" id="SMF93481.1"/>
    </source>
</evidence>
<name>A0A1Y6CSS3_9GAMM</name>
<accession>A0A1Y6CSS3</accession>
<evidence type="ECO:0000313" key="3">
    <source>
        <dbReference type="Proteomes" id="UP000192923"/>
    </source>
</evidence>
<feature type="compositionally biased region" description="Basic and acidic residues" evidence="1">
    <location>
        <begin position="582"/>
        <end position="594"/>
    </location>
</feature>
<feature type="compositionally biased region" description="Polar residues" evidence="1">
    <location>
        <begin position="529"/>
        <end position="542"/>
    </location>
</feature>
<organism evidence="2 3">
    <name type="scientific">Methylomagnum ishizawai</name>
    <dbReference type="NCBI Taxonomy" id="1760988"/>
    <lineage>
        <taxon>Bacteria</taxon>
        <taxon>Pseudomonadati</taxon>
        <taxon>Pseudomonadota</taxon>
        <taxon>Gammaproteobacteria</taxon>
        <taxon>Methylococcales</taxon>
        <taxon>Methylococcaceae</taxon>
        <taxon>Methylomagnum</taxon>
    </lineage>
</organism>
<dbReference type="EMBL" id="FXAM01000001">
    <property type="protein sequence ID" value="SMF93481.1"/>
    <property type="molecule type" value="Genomic_DNA"/>
</dbReference>
<feature type="region of interest" description="Disordered" evidence="1">
    <location>
        <begin position="29"/>
        <end position="73"/>
    </location>
</feature>
<proteinExistence type="predicted"/>
<dbReference type="Proteomes" id="UP000192923">
    <property type="component" value="Unassembled WGS sequence"/>
</dbReference>
<dbReference type="Pfam" id="PF11737">
    <property type="entry name" value="DUF3300"/>
    <property type="match status" value="1"/>
</dbReference>
<evidence type="ECO:0000256" key="1">
    <source>
        <dbReference type="SAM" id="MobiDB-lite"/>
    </source>
</evidence>
<feature type="compositionally biased region" description="Basic and acidic residues" evidence="1">
    <location>
        <begin position="500"/>
        <end position="527"/>
    </location>
</feature>
<feature type="compositionally biased region" description="Low complexity" evidence="1">
    <location>
        <begin position="37"/>
        <end position="51"/>
    </location>
</feature>
<keyword evidence="3" id="KW-1185">Reference proteome</keyword>
<feature type="compositionally biased region" description="Pro residues" evidence="1">
    <location>
        <begin position="52"/>
        <end position="72"/>
    </location>
</feature>
<gene>
    <name evidence="2" type="ORF">SAMN02949497_0763</name>
</gene>